<dbReference type="GO" id="GO:0032259">
    <property type="term" value="P:methylation"/>
    <property type="evidence" value="ECO:0007669"/>
    <property type="project" value="UniProtKB-KW"/>
</dbReference>
<dbReference type="EMBL" id="JXJU01000002">
    <property type="protein sequence ID" value="PCS01016.1"/>
    <property type="molecule type" value="Genomic_DNA"/>
</dbReference>
<feature type="binding site" evidence="1">
    <location>
        <position position="156"/>
    </location>
    <ligand>
        <name>S-adenosyl-L-methionine</name>
        <dbReference type="ChEBI" id="CHEBI:59789"/>
    </ligand>
</feature>
<dbReference type="GO" id="GO:0008168">
    <property type="term" value="F:methyltransferase activity"/>
    <property type="evidence" value="ECO:0007669"/>
    <property type="project" value="UniProtKB-KW"/>
</dbReference>
<dbReference type="CDD" id="cd02440">
    <property type="entry name" value="AdoMet_MTases"/>
    <property type="match status" value="1"/>
</dbReference>
<dbReference type="InterPro" id="IPR029063">
    <property type="entry name" value="SAM-dependent_MTases_sf"/>
</dbReference>
<dbReference type="PANTHER" id="PTHR43460:SF1">
    <property type="entry name" value="METHYLTRANSFERASE TYPE 11 DOMAIN-CONTAINING PROTEIN"/>
    <property type="match status" value="1"/>
</dbReference>
<dbReference type="InterPro" id="IPR041698">
    <property type="entry name" value="Methyltransf_25"/>
</dbReference>
<feature type="domain" description="Methyltransferase" evidence="2">
    <location>
        <begin position="60"/>
        <end position="133"/>
    </location>
</feature>
<keyword evidence="3" id="KW-0808">Transferase</keyword>
<dbReference type="PANTHER" id="PTHR43460">
    <property type="entry name" value="METHYLTRANSFERASE"/>
    <property type="match status" value="1"/>
</dbReference>
<evidence type="ECO:0000313" key="3">
    <source>
        <dbReference type="EMBL" id="PCS01016.1"/>
    </source>
</evidence>
<reference evidence="3 4" key="1">
    <citation type="submission" date="2014-12" db="EMBL/GenBank/DDBJ databases">
        <title>Draft genome sequences of 10 type strains of Lactococcus.</title>
        <authorList>
            <person name="Sun Z."/>
            <person name="Zhong Z."/>
            <person name="Liu W."/>
            <person name="Zhang W."/>
            <person name="Zhang H."/>
        </authorList>
    </citation>
    <scope>NUCLEOTIDE SEQUENCE [LARGE SCALE GENOMIC DNA]</scope>
    <source>
        <strain evidence="3 4">JCM 16395</strain>
    </source>
</reference>
<proteinExistence type="predicted"/>
<keyword evidence="4" id="KW-1185">Reference proteome</keyword>
<name>A0A2A5RNT1_9LACT</name>
<keyword evidence="1" id="KW-0949">S-adenosyl-L-methionine</keyword>
<dbReference type="AlphaFoldDB" id="A0A2A5RNT1"/>
<evidence type="ECO:0000313" key="4">
    <source>
        <dbReference type="Proteomes" id="UP000218181"/>
    </source>
</evidence>
<dbReference type="Pfam" id="PF13649">
    <property type="entry name" value="Methyltransf_25"/>
    <property type="match status" value="1"/>
</dbReference>
<keyword evidence="3" id="KW-0489">Methyltransferase</keyword>
<gene>
    <name evidence="3" type="ORF">RT41_GL000806</name>
</gene>
<dbReference type="Proteomes" id="UP000218181">
    <property type="component" value="Unassembled WGS sequence"/>
</dbReference>
<dbReference type="InterPro" id="IPR052939">
    <property type="entry name" value="23S_rRNA_MeTrnsfrase_RlmA"/>
</dbReference>
<sequence>MAKEGYLNLLLNAKPTAGDSKAMMNARRKFLAAGYYEQLSNAVNLKISQAIAAQADAHAIVDIGCGEGYYLSRFQTQHPSEKLQYFGLDISKLGIKMAAKKSPQIQWLVANFAHLPFMDHSADVILSMFAEYSVAEMNRICSDQGIIILVRAGDNHLIELKNVIYPEIHEKERLDSIKPFPNFKVERQEVTFKTTITNNEDLMSLLLMTPHYWKIKSEGLDNLKKLKSLTVTVSIEIDYISRNNSNQI</sequence>
<organism evidence="3 4">
    <name type="scientific">Lactococcus fujiensis JCM 16395</name>
    <dbReference type="NCBI Taxonomy" id="1291764"/>
    <lineage>
        <taxon>Bacteria</taxon>
        <taxon>Bacillati</taxon>
        <taxon>Bacillota</taxon>
        <taxon>Bacilli</taxon>
        <taxon>Lactobacillales</taxon>
        <taxon>Streptococcaceae</taxon>
        <taxon>Lactococcus</taxon>
    </lineage>
</organism>
<accession>A0A2A5RNT1</accession>
<feature type="binding site" evidence="1">
    <location>
        <position position="36"/>
    </location>
    <ligand>
        <name>S-adenosyl-L-methionine</name>
        <dbReference type="ChEBI" id="CHEBI:59789"/>
    </ligand>
</feature>
<dbReference type="PIRSF" id="PIRSF018249">
    <property type="entry name" value="MyrA_prd"/>
    <property type="match status" value="1"/>
</dbReference>
<evidence type="ECO:0000256" key="1">
    <source>
        <dbReference type="PIRSR" id="PIRSR018249-2"/>
    </source>
</evidence>
<evidence type="ECO:0000259" key="2">
    <source>
        <dbReference type="Pfam" id="PF13649"/>
    </source>
</evidence>
<comment type="caution">
    <text evidence="3">The sequence shown here is derived from an EMBL/GenBank/DDBJ whole genome shotgun (WGS) entry which is preliminary data.</text>
</comment>
<dbReference type="InterPro" id="IPR016718">
    <property type="entry name" value="rRNA_m1G-MeTrfase_A_prd"/>
</dbReference>
<dbReference type="SUPFAM" id="SSF53335">
    <property type="entry name" value="S-adenosyl-L-methionine-dependent methyltransferases"/>
    <property type="match status" value="1"/>
</dbReference>
<feature type="binding site" evidence="1">
    <location>
        <begin position="67"/>
        <end position="68"/>
    </location>
    <ligand>
        <name>S-adenosyl-L-methionine</name>
        <dbReference type="ChEBI" id="CHEBI:59789"/>
    </ligand>
</feature>
<dbReference type="STRING" id="1291764.GCA_001311235_01052"/>
<protein>
    <submittedName>
        <fullName evidence="3">SAM-dependent methyltransferase</fullName>
    </submittedName>
</protein>
<dbReference type="Gene3D" id="3.40.50.150">
    <property type="entry name" value="Vaccinia Virus protein VP39"/>
    <property type="match status" value="1"/>
</dbReference>